<protein>
    <submittedName>
        <fullName evidence="1">Uncharacterized protein</fullName>
    </submittedName>
</protein>
<name>A0A5B3GE29_9BACT</name>
<accession>A0A5B3GE29</accession>
<dbReference type="AlphaFoldDB" id="A0A5B3GE29"/>
<organism evidence="1 2">
    <name type="scientific">Alistipes shahii</name>
    <dbReference type="NCBI Taxonomy" id="328814"/>
    <lineage>
        <taxon>Bacteria</taxon>
        <taxon>Pseudomonadati</taxon>
        <taxon>Bacteroidota</taxon>
        <taxon>Bacteroidia</taxon>
        <taxon>Bacteroidales</taxon>
        <taxon>Rikenellaceae</taxon>
        <taxon>Alistipes</taxon>
    </lineage>
</organism>
<proteinExistence type="predicted"/>
<comment type="caution">
    <text evidence="1">The sequence shown here is derived from an EMBL/GenBank/DDBJ whole genome shotgun (WGS) entry which is preliminary data.</text>
</comment>
<evidence type="ECO:0000313" key="2">
    <source>
        <dbReference type="Proteomes" id="UP000323567"/>
    </source>
</evidence>
<sequence length="349" mass="36806">MLFTRIPQQYAPLGGELRYAVSQETAGNIDIRIVDAAAGSAAGIGAAVSPGGADRAGTRGPVGDGSALLGAKRFAAVAEAAFDAAPYLRRRLHFTPATGRTGFYPAEGRTVTAVVEAAGTDGEAAAAVAPARTFLPGDAPGTPGLRTSMPLVRLIPEDACDELTLLTDGPCIVTVTAEAGDTATAESYRVSEAGLHLFRLDMRDFPGVERVTVDAGTCGTVVYSVTPAVQGQVRLAWRSSAGSVEHYTFPIVRTTTVRTERREAEGPQGRVVAAAETDREIVLVSAYETRSMLEPLAELTATAAAWIVTEKRYIPVDIATEEAVVQRRGTLSCLEIAIRPKRKKHAAWN</sequence>
<evidence type="ECO:0000313" key="1">
    <source>
        <dbReference type="EMBL" id="KAA2371697.1"/>
    </source>
</evidence>
<dbReference type="EMBL" id="VVXK01000002">
    <property type="protein sequence ID" value="KAA2371697.1"/>
    <property type="molecule type" value="Genomic_DNA"/>
</dbReference>
<dbReference type="RefSeq" id="WP_149886973.1">
    <property type="nucleotide sequence ID" value="NZ_CAUCYH010000007.1"/>
</dbReference>
<dbReference type="Proteomes" id="UP000323567">
    <property type="component" value="Unassembled WGS sequence"/>
</dbReference>
<gene>
    <name evidence="1" type="ORF">F2Y13_02605</name>
</gene>
<reference evidence="1 2" key="1">
    <citation type="journal article" date="2019" name="Nat. Med.">
        <title>A library of human gut bacterial isolates paired with longitudinal multiomics data enables mechanistic microbiome research.</title>
        <authorList>
            <person name="Poyet M."/>
            <person name="Groussin M."/>
            <person name="Gibbons S.M."/>
            <person name="Avila-Pacheco J."/>
            <person name="Jiang X."/>
            <person name="Kearney S.M."/>
            <person name="Perrotta A.R."/>
            <person name="Berdy B."/>
            <person name="Zhao S."/>
            <person name="Lieberman T.D."/>
            <person name="Swanson P.K."/>
            <person name="Smith M."/>
            <person name="Roesemann S."/>
            <person name="Alexander J.E."/>
            <person name="Rich S.A."/>
            <person name="Livny J."/>
            <person name="Vlamakis H."/>
            <person name="Clish C."/>
            <person name="Bullock K."/>
            <person name="Deik A."/>
            <person name="Scott J."/>
            <person name="Pierce K.A."/>
            <person name="Xavier R.J."/>
            <person name="Alm E.J."/>
        </authorList>
    </citation>
    <scope>NUCLEOTIDE SEQUENCE [LARGE SCALE GENOMIC DNA]</scope>
    <source>
        <strain evidence="1 2">BIOML-A2</strain>
    </source>
</reference>